<keyword evidence="2" id="KW-1185">Reference proteome</keyword>
<reference evidence="1 2" key="1">
    <citation type="submission" date="2008-07" db="EMBL/GenBank/DDBJ databases">
        <authorList>
            <person name="El-Sayed N."/>
            <person name="Caler E."/>
            <person name="Inman J."/>
            <person name="Amedeo P."/>
            <person name="Hass B."/>
            <person name="Wortman J."/>
        </authorList>
    </citation>
    <scope>NUCLEOTIDE SEQUENCE [LARGE SCALE GENOMIC DNA]</scope>
    <source>
        <strain evidence="2">ATCC 50983 / TXsc</strain>
    </source>
</reference>
<dbReference type="OMA" id="ANEDLYP"/>
<protein>
    <submittedName>
        <fullName evidence="1">Uncharacterized protein</fullName>
    </submittedName>
</protein>
<evidence type="ECO:0000313" key="2">
    <source>
        <dbReference type="Proteomes" id="UP000007800"/>
    </source>
</evidence>
<dbReference type="RefSeq" id="XP_002784997.1">
    <property type="nucleotide sequence ID" value="XM_002784951.1"/>
</dbReference>
<evidence type="ECO:0000313" key="1">
    <source>
        <dbReference type="EMBL" id="EER16793.1"/>
    </source>
</evidence>
<dbReference type="InParanoid" id="C5KFD3"/>
<proteinExistence type="predicted"/>
<dbReference type="EMBL" id="GG672728">
    <property type="protein sequence ID" value="EER16793.1"/>
    <property type="molecule type" value="Genomic_DNA"/>
</dbReference>
<organism evidence="2">
    <name type="scientific">Perkinsus marinus (strain ATCC 50983 / TXsc)</name>
    <dbReference type="NCBI Taxonomy" id="423536"/>
    <lineage>
        <taxon>Eukaryota</taxon>
        <taxon>Sar</taxon>
        <taxon>Alveolata</taxon>
        <taxon>Perkinsozoa</taxon>
        <taxon>Perkinsea</taxon>
        <taxon>Perkinsida</taxon>
        <taxon>Perkinsidae</taxon>
        <taxon>Perkinsus</taxon>
    </lineage>
</organism>
<dbReference type="Proteomes" id="UP000007800">
    <property type="component" value="Unassembled WGS sequence"/>
</dbReference>
<dbReference type="GeneID" id="9063916"/>
<gene>
    <name evidence="1" type="ORF">Pmar_PMAR020321</name>
</gene>
<dbReference type="AlphaFoldDB" id="C5KFD3"/>
<dbReference type="SUPFAM" id="SSF51445">
    <property type="entry name" value="(Trans)glycosidases"/>
    <property type="match status" value="1"/>
</dbReference>
<name>C5KFD3_PERM5</name>
<dbReference type="InterPro" id="IPR017853">
    <property type="entry name" value="GH"/>
</dbReference>
<sequence>MSLRKQVDAAGGEILADTRFYLPKTFDKAMFLKSASEFLKDYPVDGFQVGLQLSTDPSHYPVLKKLIEAIKELNVTATLKLSILPSDWQKMDGIAEMVDRAVIKLRPVVQKDVEVFNTDRFAQDLIKNAVRVGLNPNKLILVVPLLARSDSESSDLGYSNAIYDLGADPRGNGSAFLNGTGYFFFSQTRAIEKVALAKKYGLHGIGLEGGGSFANEDLYPWDAKSLFHAIASSSGRRLTE</sequence>
<accession>C5KFD3</accession>